<evidence type="ECO:0000313" key="1">
    <source>
        <dbReference type="EMBL" id="CAI9726696.1"/>
    </source>
</evidence>
<evidence type="ECO:0000313" key="2">
    <source>
        <dbReference type="Proteomes" id="UP001162480"/>
    </source>
</evidence>
<sequence length="108" mass="12611">MNTVIGFWHKSKCLGLAEMRKEGTKESGSLTLGIPLAKFILLQVFGSLIKEAYDYSDLIKMVMIGKEVRAKEINKHKFDRITHIRTILHITRALWENRKYYLNMNKIN</sequence>
<dbReference type="EMBL" id="OX597821">
    <property type="protein sequence ID" value="CAI9726696.1"/>
    <property type="molecule type" value="Genomic_DNA"/>
</dbReference>
<dbReference type="AlphaFoldDB" id="A0AA36F5N3"/>
<organism evidence="1 2">
    <name type="scientific">Octopus vulgaris</name>
    <name type="common">Common octopus</name>
    <dbReference type="NCBI Taxonomy" id="6645"/>
    <lineage>
        <taxon>Eukaryota</taxon>
        <taxon>Metazoa</taxon>
        <taxon>Spiralia</taxon>
        <taxon>Lophotrochozoa</taxon>
        <taxon>Mollusca</taxon>
        <taxon>Cephalopoda</taxon>
        <taxon>Coleoidea</taxon>
        <taxon>Octopodiformes</taxon>
        <taxon>Octopoda</taxon>
        <taxon>Incirrata</taxon>
        <taxon>Octopodidae</taxon>
        <taxon>Octopus</taxon>
    </lineage>
</organism>
<gene>
    <name evidence="1" type="ORF">OCTVUL_1B015780</name>
</gene>
<proteinExistence type="predicted"/>
<dbReference type="Proteomes" id="UP001162480">
    <property type="component" value="Chromosome 8"/>
</dbReference>
<name>A0AA36F5N3_OCTVU</name>
<reference evidence="1" key="1">
    <citation type="submission" date="2023-08" db="EMBL/GenBank/DDBJ databases">
        <authorList>
            <person name="Alioto T."/>
            <person name="Alioto T."/>
            <person name="Gomez Garrido J."/>
        </authorList>
    </citation>
    <scope>NUCLEOTIDE SEQUENCE</scope>
</reference>
<accession>A0AA36F5N3</accession>
<protein>
    <submittedName>
        <fullName evidence="1">Uncharacterized protein</fullName>
    </submittedName>
</protein>
<keyword evidence="2" id="KW-1185">Reference proteome</keyword>